<comment type="similarity">
    <text evidence="1">Belongs to the Gfo/Idh/MocA family.</text>
</comment>
<dbReference type="AlphaFoldDB" id="A0A2S9Q1E5"/>
<evidence type="ECO:0000313" key="6">
    <source>
        <dbReference type="Proteomes" id="UP000239322"/>
    </source>
</evidence>
<keyword evidence="6" id="KW-1185">Reference proteome</keyword>
<dbReference type="Pfam" id="PF01408">
    <property type="entry name" value="GFO_IDH_MocA"/>
    <property type="match status" value="1"/>
</dbReference>
<dbReference type="PANTHER" id="PTHR22604">
    <property type="entry name" value="OXIDOREDUCTASES"/>
    <property type="match status" value="1"/>
</dbReference>
<dbReference type="InterPro" id="IPR036291">
    <property type="entry name" value="NAD(P)-bd_dom_sf"/>
</dbReference>
<protein>
    <submittedName>
        <fullName evidence="5">Oxidoreductase</fullName>
    </submittedName>
</protein>
<dbReference type="EMBL" id="PVLV01000053">
    <property type="protein sequence ID" value="PRH80491.1"/>
    <property type="molecule type" value="Genomic_DNA"/>
</dbReference>
<name>A0A2S9Q1E5_9ACTN</name>
<proteinExistence type="inferred from homology"/>
<keyword evidence="2" id="KW-0560">Oxidoreductase</keyword>
<dbReference type="Pfam" id="PF22725">
    <property type="entry name" value="GFO_IDH_MocA_C3"/>
    <property type="match status" value="1"/>
</dbReference>
<dbReference type="PANTHER" id="PTHR22604:SF105">
    <property type="entry name" value="TRANS-1,2-DIHYDROBENZENE-1,2-DIOL DEHYDROGENASE"/>
    <property type="match status" value="1"/>
</dbReference>
<dbReference type="Proteomes" id="UP000239322">
    <property type="component" value="Unassembled WGS sequence"/>
</dbReference>
<gene>
    <name evidence="5" type="ORF">C6N75_04010</name>
</gene>
<evidence type="ECO:0000256" key="1">
    <source>
        <dbReference type="ARBA" id="ARBA00010928"/>
    </source>
</evidence>
<sequence>MGCADIAARRVLPAIARSDKLELVALASRDAEKAKATARPYGCRPVHGYRGLLEDPDVEAVYLPLPCALHAHWVEAALRAGKHVLAEKPLTPEPERTAALFALAEERGLALMENIMFLHHPSHATVSGLLAQGLIGEPRAFRAEFTVPRRPAGDIRYQSALGGGALLDTGVYPVRAAVHLVGAELTTVAATLLRGPGFEVDTGGAAVLRSPQGVIVQIAFGLDHGYRSAYELTGTHGRISLDQAFTPPAGHRPVLRLERPSGTEERRLPAHDQVVATLESFARAAAAGRSPDVRASLRLSALLHAIRERAGGPS</sequence>
<dbReference type="OrthoDB" id="179913at2"/>
<evidence type="ECO:0000259" key="4">
    <source>
        <dbReference type="Pfam" id="PF22725"/>
    </source>
</evidence>
<dbReference type="GO" id="GO:0000166">
    <property type="term" value="F:nucleotide binding"/>
    <property type="evidence" value="ECO:0007669"/>
    <property type="project" value="InterPro"/>
</dbReference>
<dbReference type="InterPro" id="IPR000683">
    <property type="entry name" value="Gfo/Idh/MocA-like_OxRdtase_N"/>
</dbReference>
<dbReference type="SUPFAM" id="SSF51735">
    <property type="entry name" value="NAD(P)-binding Rossmann-fold domains"/>
    <property type="match status" value="1"/>
</dbReference>
<feature type="domain" description="GFO/IDH/MocA-like oxidoreductase" evidence="4">
    <location>
        <begin position="124"/>
        <end position="239"/>
    </location>
</feature>
<accession>A0A2S9Q1E5</accession>
<comment type="caution">
    <text evidence="5">The sequence shown here is derived from an EMBL/GenBank/DDBJ whole genome shotgun (WGS) entry which is preliminary data.</text>
</comment>
<organism evidence="5 6">
    <name type="scientific">Streptomyces solincola</name>
    <dbReference type="NCBI Taxonomy" id="2100817"/>
    <lineage>
        <taxon>Bacteria</taxon>
        <taxon>Bacillati</taxon>
        <taxon>Actinomycetota</taxon>
        <taxon>Actinomycetes</taxon>
        <taxon>Kitasatosporales</taxon>
        <taxon>Streptomycetaceae</taxon>
        <taxon>Streptomyces</taxon>
    </lineage>
</organism>
<feature type="domain" description="Gfo/Idh/MocA-like oxidoreductase N-terminal" evidence="3">
    <location>
        <begin position="2"/>
        <end position="113"/>
    </location>
</feature>
<dbReference type="GO" id="GO:0016491">
    <property type="term" value="F:oxidoreductase activity"/>
    <property type="evidence" value="ECO:0007669"/>
    <property type="project" value="UniProtKB-KW"/>
</dbReference>
<dbReference type="InterPro" id="IPR050984">
    <property type="entry name" value="Gfo/Idh/MocA_domain"/>
</dbReference>
<dbReference type="SUPFAM" id="SSF55347">
    <property type="entry name" value="Glyceraldehyde-3-phosphate dehydrogenase-like, C-terminal domain"/>
    <property type="match status" value="1"/>
</dbReference>
<evidence type="ECO:0000256" key="2">
    <source>
        <dbReference type="ARBA" id="ARBA00023002"/>
    </source>
</evidence>
<dbReference type="Gene3D" id="3.40.50.720">
    <property type="entry name" value="NAD(P)-binding Rossmann-like Domain"/>
    <property type="match status" value="1"/>
</dbReference>
<dbReference type="Gene3D" id="3.30.360.10">
    <property type="entry name" value="Dihydrodipicolinate Reductase, domain 2"/>
    <property type="match status" value="1"/>
</dbReference>
<evidence type="ECO:0000259" key="3">
    <source>
        <dbReference type="Pfam" id="PF01408"/>
    </source>
</evidence>
<dbReference type="InterPro" id="IPR055170">
    <property type="entry name" value="GFO_IDH_MocA-like_dom"/>
</dbReference>
<reference evidence="5 6" key="1">
    <citation type="submission" date="2018-03" db="EMBL/GenBank/DDBJ databases">
        <title>Novel Streptomyces sp. from soil.</title>
        <authorList>
            <person name="Tan G.Y.A."/>
            <person name="Lee Z.Y."/>
        </authorList>
    </citation>
    <scope>NUCLEOTIDE SEQUENCE [LARGE SCALE GENOMIC DNA]</scope>
    <source>
        <strain evidence="5 6">ST5x</strain>
    </source>
</reference>
<evidence type="ECO:0000313" key="5">
    <source>
        <dbReference type="EMBL" id="PRH80491.1"/>
    </source>
</evidence>